<sequence>MSLNLRYSWTVLWVFAVPENEASRLFTIGQHTVGLETMCFVKAGTQRVLPASSFHVSSLQYAKDTAIKQHTQATTSGRQFNSKLGIRSQERQAEQSVADKLISVFANKTPTEWRKLIAFSKQWPTLADSVFERLEERMENEGNFSGKSNLKKLARRLRSVHEELTEYNDLLQSFSTMGTHEWESFVATNRPSFTSDFFQHAENLIKAAHDNVALQEELAERVTKILALVTAFDEVSANQTAMEDAALQFDSLLQVSSLEEADTKIDNLAASGKLDPALLLTMAKAYAAAKETDKTQEEVKDIMAHLYFKAKESFAQMQPPEVRILKHLLSMDDPRQRSEELRAAFQPGPDLETTTQDFLSTTPEKLLTAIDVIVGTFEKTAGSASMVGQAGALMNPDVIMCLKEIQKAVQKEFV</sequence>
<evidence type="ECO:0000313" key="2">
    <source>
        <dbReference type="Proteomes" id="UP001491310"/>
    </source>
</evidence>
<name>A0ABR2YCM4_9CHLO</name>
<evidence type="ECO:0000313" key="1">
    <source>
        <dbReference type="EMBL" id="KAK9902256.1"/>
    </source>
</evidence>
<dbReference type="EMBL" id="JALJOT010000016">
    <property type="protein sequence ID" value="KAK9902256.1"/>
    <property type="molecule type" value="Genomic_DNA"/>
</dbReference>
<keyword evidence="2" id="KW-1185">Reference proteome</keyword>
<dbReference type="Proteomes" id="UP001491310">
    <property type="component" value="Unassembled WGS sequence"/>
</dbReference>
<gene>
    <name evidence="1" type="ORF">WJX75_009762</name>
</gene>
<reference evidence="1 2" key="1">
    <citation type="journal article" date="2024" name="Nat. Commun.">
        <title>Phylogenomics reveals the evolutionary origins of lichenization in chlorophyte algae.</title>
        <authorList>
            <person name="Puginier C."/>
            <person name="Libourel C."/>
            <person name="Otte J."/>
            <person name="Skaloud P."/>
            <person name="Haon M."/>
            <person name="Grisel S."/>
            <person name="Petersen M."/>
            <person name="Berrin J.G."/>
            <person name="Delaux P.M."/>
            <person name="Dal Grande F."/>
            <person name="Keller J."/>
        </authorList>
    </citation>
    <scope>NUCLEOTIDE SEQUENCE [LARGE SCALE GENOMIC DNA]</scope>
    <source>
        <strain evidence="1 2">SAG 216-7</strain>
    </source>
</reference>
<proteinExistence type="predicted"/>
<dbReference type="PANTHER" id="PTHR31755">
    <property type="entry name" value="FOLATE RECEPTOR-LIKE"/>
    <property type="match status" value="1"/>
</dbReference>
<accession>A0ABR2YCM4</accession>
<dbReference type="PANTHER" id="PTHR31755:SF3">
    <property type="entry name" value="EXOCYST COMPLEX COMPONENT SEC6"/>
    <property type="match status" value="1"/>
</dbReference>
<comment type="caution">
    <text evidence="1">The sequence shown here is derived from an EMBL/GenBank/DDBJ whole genome shotgun (WGS) entry which is preliminary data.</text>
</comment>
<protein>
    <submittedName>
        <fullName evidence="1">Uncharacterized protein</fullName>
    </submittedName>
</protein>
<dbReference type="InterPro" id="IPR040320">
    <property type="entry name" value="At4g37920-like"/>
</dbReference>
<organism evidence="1 2">
    <name type="scientific">Coccomyxa subellipsoidea</name>
    <dbReference type="NCBI Taxonomy" id="248742"/>
    <lineage>
        <taxon>Eukaryota</taxon>
        <taxon>Viridiplantae</taxon>
        <taxon>Chlorophyta</taxon>
        <taxon>core chlorophytes</taxon>
        <taxon>Trebouxiophyceae</taxon>
        <taxon>Trebouxiophyceae incertae sedis</taxon>
        <taxon>Coccomyxaceae</taxon>
        <taxon>Coccomyxa</taxon>
    </lineage>
</organism>